<dbReference type="InterPro" id="IPR003594">
    <property type="entry name" value="HATPase_dom"/>
</dbReference>
<evidence type="ECO:0000256" key="2">
    <source>
        <dbReference type="ARBA" id="ARBA00012438"/>
    </source>
</evidence>
<dbReference type="Proteomes" id="UP000682713">
    <property type="component" value="Unassembled WGS sequence"/>
</dbReference>
<dbReference type="InterPro" id="IPR005467">
    <property type="entry name" value="His_kinase_dom"/>
</dbReference>
<dbReference type="PRINTS" id="PR00344">
    <property type="entry name" value="BCTRLSENSOR"/>
</dbReference>
<comment type="catalytic activity">
    <reaction evidence="1">
        <text>ATP + protein L-histidine = ADP + protein N-phospho-L-histidine.</text>
        <dbReference type="EC" id="2.7.13.3"/>
    </reaction>
</comment>
<keyword evidence="3" id="KW-0597">Phosphoprotein</keyword>
<dbReference type="SUPFAM" id="SSF55874">
    <property type="entry name" value="ATPase domain of HSP90 chaperone/DNA topoisomerase II/histidine kinase"/>
    <property type="match status" value="1"/>
</dbReference>
<keyword evidence="5" id="KW-0547">Nucleotide-binding</keyword>
<dbReference type="RefSeq" id="WP_213110632.1">
    <property type="nucleotide sequence ID" value="NZ_JAGYPJ010000001.1"/>
</dbReference>
<evidence type="ECO:0000256" key="1">
    <source>
        <dbReference type="ARBA" id="ARBA00000085"/>
    </source>
</evidence>
<proteinExistence type="predicted"/>
<dbReference type="InterPro" id="IPR004358">
    <property type="entry name" value="Sig_transdc_His_kin-like_C"/>
</dbReference>
<comment type="caution">
    <text evidence="11">The sequence shown here is derived from an EMBL/GenBank/DDBJ whole genome shotgun (WGS) entry which is preliminary data.</text>
</comment>
<dbReference type="SMART" id="SM00388">
    <property type="entry name" value="HisKA"/>
    <property type="match status" value="1"/>
</dbReference>
<dbReference type="SMART" id="SM00387">
    <property type="entry name" value="HATPase_c"/>
    <property type="match status" value="1"/>
</dbReference>
<dbReference type="PANTHER" id="PTHR43065:SF46">
    <property type="entry name" value="C4-DICARBOXYLATE TRANSPORT SENSOR PROTEIN DCTB"/>
    <property type="match status" value="1"/>
</dbReference>
<name>A0A942TKX7_9BACI</name>
<keyword evidence="7" id="KW-0067">ATP-binding</keyword>
<reference evidence="11 12" key="1">
    <citation type="submission" date="2021-05" db="EMBL/GenBank/DDBJ databases">
        <title>Novel Bacillus species.</title>
        <authorList>
            <person name="Liu G."/>
        </authorList>
    </citation>
    <scope>NUCLEOTIDE SEQUENCE [LARGE SCALE GENOMIC DNA]</scope>
    <source>
        <strain evidence="11 12">FJAT-49732</strain>
    </source>
</reference>
<evidence type="ECO:0000256" key="6">
    <source>
        <dbReference type="ARBA" id="ARBA00022777"/>
    </source>
</evidence>
<keyword evidence="9" id="KW-0812">Transmembrane</keyword>
<dbReference type="Gene3D" id="3.30.565.10">
    <property type="entry name" value="Histidine kinase-like ATPase, C-terminal domain"/>
    <property type="match status" value="1"/>
</dbReference>
<accession>A0A942TKX7</accession>
<dbReference type="InterPro" id="IPR003661">
    <property type="entry name" value="HisK_dim/P_dom"/>
</dbReference>
<dbReference type="Pfam" id="PF00512">
    <property type="entry name" value="HisKA"/>
    <property type="match status" value="1"/>
</dbReference>
<dbReference type="InterPro" id="IPR036890">
    <property type="entry name" value="HATPase_C_sf"/>
</dbReference>
<dbReference type="Pfam" id="PF02518">
    <property type="entry name" value="HATPase_c"/>
    <property type="match status" value="1"/>
</dbReference>
<feature type="transmembrane region" description="Helical" evidence="9">
    <location>
        <begin position="66"/>
        <end position="89"/>
    </location>
</feature>
<feature type="transmembrane region" description="Helical" evidence="9">
    <location>
        <begin position="7"/>
        <end position="27"/>
    </location>
</feature>
<dbReference type="CDD" id="cd00082">
    <property type="entry name" value="HisKA"/>
    <property type="match status" value="1"/>
</dbReference>
<evidence type="ECO:0000256" key="7">
    <source>
        <dbReference type="ARBA" id="ARBA00022840"/>
    </source>
</evidence>
<protein>
    <recommendedName>
        <fullName evidence="2">histidine kinase</fullName>
        <ecNumber evidence="2">2.7.13.3</ecNumber>
    </recommendedName>
</protein>
<evidence type="ECO:0000313" key="12">
    <source>
        <dbReference type="Proteomes" id="UP000682713"/>
    </source>
</evidence>
<sequence length="415" mass="47166">MDITLHFFFNLSLLIILLFLGILWIGFSDNLRSLKTIAILFCFASLIICFAFKFRFQEDILLDLRTIPFTIGGLYLGIGPIIGLFIIVVRGMYGINFGFFSTAIIIAFTSLIFWRMSPWFLKTSSRQRVIIATIMTFIVNLFPVILMEISQKPFSIYDVYFGYLIIQPIGSAMIAIIIEILFKTIYLRHHLVKTKRLEVVEKMAAAISHEIRNPLTAAIGFVQLMQDETISNDKRDQYLSILKSELNSAEKVIQNFLNYTNPQIERVESLNVNDELDIVTNIMQPLAKRNSVTIESKFSSIFWINGNRQSFHQCFVNIIKNSIEAMETGGPLKVEVESTQTNAFIRIHDTGKGMTQEQVERLGEPYYSTKGESGTGLGIMVSYNIIRALNGTINVKSEVGKGTTFEFSFPIDETK</sequence>
<evidence type="ECO:0000313" key="11">
    <source>
        <dbReference type="EMBL" id="MBS4200010.1"/>
    </source>
</evidence>
<dbReference type="EMBL" id="JAGYPJ010000001">
    <property type="protein sequence ID" value="MBS4200010.1"/>
    <property type="molecule type" value="Genomic_DNA"/>
</dbReference>
<keyword evidence="9" id="KW-0472">Membrane</keyword>
<dbReference type="GO" id="GO:0000155">
    <property type="term" value="F:phosphorelay sensor kinase activity"/>
    <property type="evidence" value="ECO:0007669"/>
    <property type="project" value="InterPro"/>
</dbReference>
<keyword evidence="8" id="KW-0902">Two-component regulatory system</keyword>
<feature type="transmembrane region" description="Helical" evidence="9">
    <location>
        <begin position="161"/>
        <end position="186"/>
    </location>
</feature>
<dbReference type="InterPro" id="IPR036097">
    <property type="entry name" value="HisK_dim/P_sf"/>
</dbReference>
<dbReference type="SUPFAM" id="SSF47384">
    <property type="entry name" value="Homodimeric domain of signal transducing histidine kinase"/>
    <property type="match status" value="1"/>
</dbReference>
<keyword evidence="4" id="KW-0808">Transferase</keyword>
<gene>
    <name evidence="11" type="ORF">KHA93_10120</name>
</gene>
<feature type="transmembrane region" description="Helical" evidence="9">
    <location>
        <begin position="33"/>
        <end position="54"/>
    </location>
</feature>
<evidence type="ECO:0000256" key="3">
    <source>
        <dbReference type="ARBA" id="ARBA00022553"/>
    </source>
</evidence>
<evidence type="ECO:0000256" key="9">
    <source>
        <dbReference type="SAM" id="Phobius"/>
    </source>
</evidence>
<dbReference type="PANTHER" id="PTHR43065">
    <property type="entry name" value="SENSOR HISTIDINE KINASE"/>
    <property type="match status" value="1"/>
</dbReference>
<organism evidence="11 12">
    <name type="scientific">Lederbergia citrisecunda</name>
    <dbReference type="NCBI Taxonomy" id="2833583"/>
    <lineage>
        <taxon>Bacteria</taxon>
        <taxon>Bacillati</taxon>
        <taxon>Bacillota</taxon>
        <taxon>Bacilli</taxon>
        <taxon>Bacillales</taxon>
        <taxon>Bacillaceae</taxon>
        <taxon>Lederbergia</taxon>
    </lineage>
</organism>
<feature type="transmembrane region" description="Helical" evidence="9">
    <location>
        <begin position="129"/>
        <end position="149"/>
    </location>
</feature>
<dbReference type="GO" id="GO:0005524">
    <property type="term" value="F:ATP binding"/>
    <property type="evidence" value="ECO:0007669"/>
    <property type="project" value="UniProtKB-KW"/>
</dbReference>
<dbReference type="AlphaFoldDB" id="A0A942TKX7"/>
<dbReference type="Gene3D" id="1.10.287.130">
    <property type="match status" value="1"/>
</dbReference>
<keyword evidence="6 11" id="KW-0418">Kinase</keyword>
<dbReference type="PROSITE" id="PS50109">
    <property type="entry name" value="HIS_KIN"/>
    <property type="match status" value="1"/>
</dbReference>
<dbReference type="EC" id="2.7.13.3" evidence="2"/>
<evidence type="ECO:0000256" key="4">
    <source>
        <dbReference type="ARBA" id="ARBA00022679"/>
    </source>
</evidence>
<feature type="transmembrane region" description="Helical" evidence="9">
    <location>
        <begin position="95"/>
        <end position="117"/>
    </location>
</feature>
<evidence type="ECO:0000259" key="10">
    <source>
        <dbReference type="PROSITE" id="PS50109"/>
    </source>
</evidence>
<evidence type="ECO:0000256" key="5">
    <source>
        <dbReference type="ARBA" id="ARBA00022741"/>
    </source>
</evidence>
<keyword evidence="9" id="KW-1133">Transmembrane helix</keyword>
<keyword evidence="12" id="KW-1185">Reference proteome</keyword>
<evidence type="ECO:0000256" key="8">
    <source>
        <dbReference type="ARBA" id="ARBA00023012"/>
    </source>
</evidence>
<feature type="domain" description="Histidine kinase" evidence="10">
    <location>
        <begin position="206"/>
        <end position="413"/>
    </location>
</feature>